<evidence type="ECO:0000313" key="2">
    <source>
        <dbReference type="Proteomes" id="UP000800036"/>
    </source>
</evidence>
<sequence length="206" mass="23787">MDVFTSFYSETNTRSLAKMIGRKVRCGARGRRKVKSGCSTCKYSEAPTFVSTTYGPQNKAQEMRRTETDMFSMQYNRVDVGFQCCSAPATFACTSSTCRGHFDYFQAVCAPEFSMFFQMSTWTNIVLRAAWEDQSFRRIALAISALTRSRYERCRQQRYPAIEYALWQCNLAIRELSHLDNSLQNLLRMVLMCISLITLEFLLENC</sequence>
<organism evidence="1 2">
    <name type="scientific">Bimuria novae-zelandiae CBS 107.79</name>
    <dbReference type="NCBI Taxonomy" id="1447943"/>
    <lineage>
        <taxon>Eukaryota</taxon>
        <taxon>Fungi</taxon>
        <taxon>Dikarya</taxon>
        <taxon>Ascomycota</taxon>
        <taxon>Pezizomycotina</taxon>
        <taxon>Dothideomycetes</taxon>
        <taxon>Pleosporomycetidae</taxon>
        <taxon>Pleosporales</taxon>
        <taxon>Massarineae</taxon>
        <taxon>Didymosphaeriaceae</taxon>
        <taxon>Bimuria</taxon>
    </lineage>
</organism>
<protein>
    <submittedName>
        <fullName evidence="1">Uncharacterized protein</fullName>
    </submittedName>
</protein>
<gene>
    <name evidence="1" type="ORF">BU23DRAFT_595296</name>
</gene>
<name>A0A6A5VRM8_9PLEO</name>
<proteinExistence type="predicted"/>
<reference evidence="1" key="1">
    <citation type="journal article" date="2020" name="Stud. Mycol.">
        <title>101 Dothideomycetes genomes: a test case for predicting lifestyles and emergence of pathogens.</title>
        <authorList>
            <person name="Haridas S."/>
            <person name="Albert R."/>
            <person name="Binder M."/>
            <person name="Bloem J."/>
            <person name="Labutti K."/>
            <person name="Salamov A."/>
            <person name="Andreopoulos B."/>
            <person name="Baker S."/>
            <person name="Barry K."/>
            <person name="Bills G."/>
            <person name="Bluhm B."/>
            <person name="Cannon C."/>
            <person name="Castanera R."/>
            <person name="Culley D."/>
            <person name="Daum C."/>
            <person name="Ezra D."/>
            <person name="Gonzalez J."/>
            <person name="Henrissat B."/>
            <person name="Kuo A."/>
            <person name="Liang C."/>
            <person name="Lipzen A."/>
            <person name="Lutzoni F."/>
            <person name="Magnuson J."/>
            <person name="Mondo S."/>
            <person name="Nolan M."/>
            <person name="Ohm R."/>
            <person name="Pangilinan J."/>
            <person name="Park H.-J."/>
            <person name="Ramirez L."/>
            <person name="Alfaro M."/>
            <person name="Sun H."/>
            <person name="Tritt A."/>
            <person name="Yoshinaga Y."/>
            <person name="Zwiers L.-H."/>
            <person name="Turgeon B."/>
            <person name="Goodwin S."/>
            <person name="Spatafora J."/>
            <person name="Crous P."/>
            <person name="Grigoriev I."/>
        </authorList>
    </citation>
    <scope>NUCLEOTIDE SEQUENCE</scope>
    <source>
        <strain evidence="1">CBS 107.79</strain>
    </source>
</reference>
<dbReference type="OrthoDB" id="3787241at2759"/>
<evidence type="ECO:0000313" key="1">
    <source>
        <dbReference type="EMBL" id="KAF1979438.1"/>
    </source>
</evidence>
<dbReference type="EMBL" id="ML976658">
    <property type="protein sequence ID" value="KAF1979438.1"/>
    <property type="molecule type" value="Genomic_DNA"/>
</dbReference>
<dbReference type="AlphaFoldDB" id="A0A6A5VRM8"/>
<keyword evidence="2" id="KW-1185">Reference proteome</keyword>
<dbReference type="Proteomes" id="UP000800036">
    <property type="component" value="Unassembled WGS sequence"/>
</dbReference>
<accession>A0A6A5VRM8</accession>